<proteinExistence type="inferred from homology"/>
<dbReference type="SUPFAM" id="SSF52833">
    <property type="entry name" value="Thioredoxin-like"/>
    <property type="match status" value="1"/>
</dbReference>
<dbReference type="GO" id="GO:0004601">
    <property type="term" value="F:peroxidase activity"/>
    <property type="evidence" value="ECO:0007669"/>
    <property type="project" value="UniProtKB-KW"/>
</dbReference>
<evidence type="ECO:0000256" key="3">
    <source>
        <dbReference type="ARBA" id="ARBA00023002"/>
    </source>
</evidence>
<dbReference type="Proteomes" id="UP001527090">
    <property type="component" value="Unassembled WGS sequence"/>
</dbReference>
<dbReference type="InterPro" id="IPR013766">
    <property type="entry name" value="Thioredoxin_domain"/>
</dbReference>
<dbReference type="PRINTS" id="PR01011">
    <property type="entry name" value="GLUTPROXDASE"/>
</dbReference>
<keyword evidence="10" id="KW-1185">Reference proteome</keyword>
<dbReference type="InterPro" id="IPR029759">
    <property type="entry name" value="GPX_AS"/>
</dbReference>
<keyword evidence="2 5" id="KW-0575">Peroxidase</keyword>
<reference evidence="8" key="2">
    <citation type="submission" date="2018-08" db="EMBL/GenBank/DDBJ databases">
        <authorList>
            <person name="Ferrada E.E."/>
            <person name="Latorre B.A."/>
        </authorList>
    </citation>
    <scope>NUCLEOTIDE SEQUENCE</scope>
    <source>
        <strain evidence="8">Paenibacillus B-LR1</strain>
    </source>
</reference>
<dbReference type="Pfam" id="PF00255">
    <property type="entry name" value="GSHPx"/>
    <property type="match status" value="1"/>
</dbReference>
<evidence type="ECO:0000313" key="9">
    <source>
        <dbReference type="Proteomes" id="UP000304148"/>
    </source>
</evidence>
<evidence type="ECO:0000256" key="4">
    <source>
        <dbReference type="PIRSR" id="PIRSR000303-1"/>
    </source>
</evidence>
<organism evidence="8 9">
    <name type="scientific">Paenibacillus alvei</name>
    <name type="common">Bacillus alvei</name>
    <dbReference type="NCBI Taxonomy" id="44250"/>
    <lineage>
        <taxon>Bacteria</taxon>
        <taxon>Bacillati</taxon>
        <taxon>Bacillota</taxon>
        <taxon>Bacilli</taxon>
        <taxon>Bacillales</taxon>
        <taxon>Paenibacillaceae</taxon>
        <taxon>Paenibacillus</taxon>
    </lineage>
</organism>
<name>A0A383RHC5_PAEAL</name>
<dbReference type="PROSITE" id="PS51352">
    <property type="entry name" value="THIOREDOXIN_2"/>
    <property type="match status" value="1"/>
</dbReference>
<dbReference type="PROSITE" id="PS51355">
    <property type="entry name" value="GLUTATHIONE_PEROXID_3"/>
    <property type="match status" value="1"/>
</dbReference>
<evidence type="ECO:0000313" key="7">
    <source>
        <dbReference type="EMBL" id="MCY9532286.1"/>
    </source>
</evidence>
<dbReference type="CDD" id="cd00340">
    <property type="entry name" value="GSH_Peroxidase"/>
    <property type="match status" value="1"/>
</dbReference>
<dbReference type="FunFam" id="3.40.30.10:FF:000010">
    <property type="entry name" value="Glutathione peroxidase"/>
    <property type="match status" value="1"/>
</dbReference>
<gene>
    <name evidence="8" type="primary">bsaA</name>
    <name evidence="7" type="ORF">M5X04_23550</name>
    <name evidence="8" type="ORF">PBLR_14503</name>
</gene>
<dbReference type="EMBL" id="LS992241">
    <property type="protein sequence ID" value="SYX86081.1"/>
    <property type="molecule type" value="Genomic_DNA"/>
</dbReference>
<keyword evidence="3 5" id="KW-0560">Oxidoreductase</keyword>
<dbReference type="InterPro" id="IPR036249">
    <property type="entry name" value="Thioredoxin-like_sf"/>
</dbReference>
<dbReference type="InterPro" id="IPR000889">
    <property type="entry name" value="Glutathione_peroxidase"/>
</dbReference>
<evidence type="ECO:0000256" key="5">
    <source>
        <dbReference type="RuleBase" id="RU000499"/>
    </source>
</evidence>
<dbReference type="RefSeq" id="WP_021254754.1">
    <property type="nucleotide sequence ID" value="NZ_JAMDLY010000019.1"/>
</dbReference>
<sequence>MTTVYDYSVKKPNGEVTSLDSYEGHVILIVNTASKCGFTPQFTELQQLYDQYKDKGLVVLGFPCDQFGNQEFGDMKETMEFCQLNYGVNFPMFAKVDVKGDNAEPLFQHLVTEKKGLLGSTDIKWNFTKFLIDRKGIVVKRYAPQTSPSKLKEDIEALL</sequence>
<evidence type="ECO:0000256" key="1">
    <source>
        <dbReference type="ARBA" id="ARBA00006926"/>
    </source>
</evidence>
<evidence type="ECO:0000259" key="6">
    <source>
        <dbReference type="PROSITE" id="PS51352"/>
    </source>
</evidence>
<dbReference type="PIRSF" id="PIRSF000303">
    <property type="entry name" value="Glutathion_perox"/>
    <property type="match status" value="1"/>
</dbReference>
<dbReference type="AlphaFoldDB" id="A0A383RHC5"/>
<dbReference type="GO" id="GO:0034599">
    <property type="term" value="P:cellular response to oxidative stress"/>
    <property type="evidence" value="ECO:0007669"/>
    <property type="project" value="TreeGrafter"/>
</dbReference>
<dbReference type="Proteomes" id="UP000304148">
    <property type="component" value="Chromosome"/>
</dbReference>
<dbReference type="PROSITE" id="PS00460">
    <property type="entry name" value="GLUTATHIONE_PEROXID_1"/>
    <property type="match status" value="1"/>
</dbReference>
<dbReference type="EMBL" id="JAMDLY010000019">
    <property type="protein sequence ID" value="MCY9532286.1"/>
    <property type="molecule type" value="Genomic_DNA"/>
</dbReference>
<reference evidence="9" key="1">
    <citation type="submission" date="2018-08" db="EMBL/GenBank/DDBJ databases">
        <authorList>
            <person name="Chevrot R."/>
        </authorList>
    </citation>
    <scope>NUCLEOTIDE SEQUENCE [LARGE SCALE GENOMIC DNA]</scope>
</reference>
<dbReference type="PANTHER" id="PTHR11592:SF78">
    <property type="entry name" value="GLUTATHIONE PEROXIDASE"/>
    <property type="match status" value="1"/>
</dbReference>
<dbReference type="PANTHER" id="PTHR11592">
    <property type="entry name" value="GLUTATHIONE PEROXIDASE"/>
    <property type="match status" value="1"/>
</dbReference>
<evidence type="ECO:0000313" key="10">
    <source>
        <dbReference type="Proteomes" id="UP001527090"/>
    </source>
</evidence>
<evidence type="ECO:0000313" key="8">
    <source>
        <dbReference type="EMBL" id="SYX86081.1"/>
    </source>
</evidence>
<accession>A0A383RHC5</accession>
<comment type="similarity">
    <text evidence="1 5">Belongs to the glutathione peroxidase family.</text>
</comment>
<feature type="active site" evidence="4">
    <location>
        <position position="36"/>
    </location>
</feature>
<protein>
    <recommendedName>
        <fullName evidence="5">Glutathione peroxidase</fullName>
    </recommendedName>
</protein>
<reference evidence="7 10" key="3">
    <citation type="submission" date="2022-05" db="EMBL/GenBank/DDBJ databases">
        <title>Genome Sequencing of Bee-Associated Microbes.</title>
        <authorList>
            <person name="Dunlap C."/>
        </authorList>
    </citation>
    <scope>NUCLEOTIDE SEQUENCE [LARGE SCALE GENOMIC DNA]</scope>
    <source>
        <strain evidence="7 10">NRRL NRS-750</strain>
    </source>
</reference>
<dbReference type="Gene3D" id="3.40.30.10">
    <property type="entry name" value="Glutaredoxin"/>
    <property type="match status" value="1"/>
</dbReference>
<evidence type="ECO:0000256" key="2">
    <source>
        <dbReference type="ARBA" id="ARBA00022559"/>
    </source>
</evidence>
<feature type="domain" description="Thioredoxin" evidence="6">
    <location>
        <begin position="1"/>
        <end position="159"/>
    </location>
</feature>